<evidence type="ECO:0000256" key="1">
    <source>
        <dbReference type="SAM" id="Phobius"/>
    </source>
</evidence>
<accession>A0A225W9B5</accession>
<dbReference type="EMBL" id="NBNE01001502">
    <property type="protein sequence ID" value="OWZ13749.1"/>
    <property type="molecule type" value="Genomic_DNA"/>
</dbReference>
<evidence type="ECO:0000313" key="2">
    <source>
        <dbReference type="EMBL" id="OWZ13749.1"/>
    </source>
</evidence>
<keyword evidence="1" id="KW-1133">Transmembrane helix</keyword>
<reference evidence="3" key="1">
    <citation type="submission" date="2017-03" db="EMBL/GenBank/DDBJ databases">
        <title>Phytopthora megakarya and P. palmivora, two closely related causual agents of cacao black pod achieved similar genome size and gene model numbers by different mechanisms.</title>
        <authorList>
            <person name="Ali S."/>
            <person name="Shao J."/>
            <person name="Larry D.J."/>
            <person name="Kronmiller B."/>
            <person name="Shen D."/>
            <person name="Strem M.D."/>
            <person name="Melnick R.L."/>
            <person name="Guiltinan M.J."/>
            <person name="Tyler B.M."/>
            <person name="Meinhardt L.W."/>
            <person name="Bailey B.A."/>
        </authorList>
    </citation>
    <scope>NUCLEOTIDE SEQUENCE [LARGE SCALE GENOMIC DNA]</scope>
    <source>
        <strain evidence="3">zdho120</strain>
    </source>
</reference>
<proteinExistence type="predicted"/>
<organism evidence="2 3">
    <name type="scientific">Phytophthora megakarya</name>
    <dbReference type="NCBI Taxonomy" id="4795"/>
    <lineage>
        <taxon>Eukaryota</taxon>
        <taxon>Sar</taxon>
        <taxon>Stramenopiles</taxon>
        <taxon>Oomycota</taxon>
        <taxon>Peronosporomycetes</taxon>
        <taxon>Peronosporales</taxon>
        <taxon>Peronosporaceae</taxon>
        <taxon>Phytophthora</taxon>
    </lineage>
</organism>
<sequence length="99" mass="10782">MNMALAKTPVVINKVSRASDSNSKIHHLKQSQRLEDEERISVIVPANPPHLRRNRGKSDLSSNAPRPKWVKMAKIVTGLALAAVAGLGINELVLEVLGK</sequence>
<gene>
    <name evidence="2" type="ORF">PHMEG_00012871</name>
</gene>
<name>A0A225W9B5_9STRA</name>
<protein>
    <submittedName>
        <fullName evidence="2">Uncharacterized protein</fullName>
    </submittedName>
</protein>
<evidence type="ECO:0000313" key="3">
    <source>
        <dbReference type="Proteomes" id="UP000198211"/>
    </source>
</evidence>
<dbReference type="AlphaFoldDB" id="A0A225W9B5"/>
<comment type="caution">
    <text evidence="2">The sequence shown here is derived from an EMBL/GenBank/DDBJ whole genome shotgun (WGS) entry which is preliminary data.</text>
</comment>
<feature type="transmembrane region" description="Helical" evidence="1">
    <location>
        <begin position="75"/>
        <end position="94"/>
    </location>
</feature>
<keyword evidence="1" id="KW-0812">Transmembrane</keyword>
<dbReference type="Proteomes" id="UP000198211">
    <property type="component" value="Unassembled WGS sequence"/>
</dbReference>
<keyword evidence="3" id="KW-1185">Reference proteome</keyword>
<keyword evidence="1" id="KW-0472">Membrane</keyword>